<organism evidence="1 2">
    <name type="scientific">Claviceps aff. purpurea</name>
    <dbReference type="NCBI Taxonomy" id="1967640"/>
    <lineage>
        <taxon>Eukaryota</taxon>
        <taxon>Fungi</taxon>
        <taxon>Dikarya</taxon>
        <taxon>Ascomycota</taxon>
        <taxon>Pezizomycotina</taxon>
        <taxon>Sordariomycetes</taxon>
        <taxon>Hypocreomycetidae</taxon>
        <taxon>Hypocreales</taxon>
        <taxon>Clavicipitaceae</taxon>
        <taxon>Claviceps</taxon>
    </lineage>
</organism>
<accession>A0A9P7QIH6</accession>
<gene>
    <name evidence="1" type="ORF">E4U09_000586</name>
</gene>
<protein>
    <submittedName>
        <fullName evidence="1">Uncharacterized protein</fullName>
    </submittedName>
</protein>
<sequence>MPLGKLARSSSSKLSVASQSQLWSGEVIPVMNALLSLGGDKADTLQNTNLIIIQLFISRSFKQ</sequence>
<reference evidence="1 2" key="1">
    <citation type="journal article" date="2020" name="bioRxiv">
        <title>Whole genome comparisons of ergot fungi reveals the divergence and evolution of species within the genus Claviceps are the result of varying mechanisms driving genome evolution and host range expansion.</title>
        <authorList>
            <person name="Wyka S.A."/>
            <person name="Mondo S.J."/>
            <person name="Liu M."/>
            <person name="Dettman J."/>
            <person name="Nalam V."/>
            <person name="Broders K.D."/>
        </authorList>
    </citation>
    <scope>NUCLEOTIDE SEQUENCE [LARGE SCALE GENOMIC DNA]</scope>
    <source>
        <strain evidence="1 2">Clav52</strain>
    </source>
</reference>
<dbReference type="EMBL" id="SRRH01000116">
    <property type="protein sequence ID" value="KAG6298717.1"/>
    <property type="molecule type" value="Genomic_DNA"/>
</dbReference>
<comment type="caution">
    <text evidence="1">The sequence shown here is derived from an EMBL/GenBank/DDBJ whole genome shotgun (WGS) entry which is preliminary data.</text>
</comment>
<name>A0A9P7QIH6_9HYPO</name>
<keyword evidence="2" id="KW-1185">Reference proteome</keyword>
<evidence type="ECO:0000313" key="1">
    <source>
        <dbReference type="EMBL" id="KAG6298717.1"/>
    </source>
</evidence>
<evidence type="ECO:0000313" key="2">
    <source>
        <dbReference type="Proteomes" id="UP000707071"/>
    </source>
</evidence>
<dbReference type="Proteomes" id="UP000707071">
    <property type="component" value="Unassembled WGS sequence"/>
</dbReference>
<dbReference type="AlphaFoldDB" id="A0A9P7QIH6"/>
<proteinExistence type="predicted"/>